<dbReference type="EMBL" id="DS268410">
    <property type="protein sequence ID" value="EFO99855.1"/>
    <property type="molecule type" value="Genomic_DNA"/>
</dbReference>
<accession>E3LLK9</accession>
<evidence type="ECO:0000259" key="1">
    <source>
        <dbReference type="Pfam" id="PF07735"/>
    </source>
</evidence>
<dbReference type="AlphaFoldDB" id="E3LLK9"/>
<dbReference type="HOGENOM" id="CLU_1152671_0_0_1"/>
<name>E3LLK9_CAERE</name>
<proteinExistence type="predicted"/>
<dbReference type="OrthoDB" id="5886877at2759"/>
<protein>
    <recommendedName>
        <fullName evidence="1">Sdz-33 F-box domain-containing protein</fullName>
    </recommendedName>
</protein>
<dbReference type="InterPro" id="IPR012885">
    <property type="entry name" value="F-box_Sdz-33"/>
</dbReference>
<dbReference type="InParanoid" id="E3LLK9"/>
<dbReference type="PANTHER" id="PTHR21503">
    <property type="entry name" value="F-BOX-CONTAINING HYPOTHETICAL PROTEIN C.ELEGANS"/>
    <property type="match status" value="1"/>
</dbReference>
<reference evidence="2" key="1">
    <citation type="submission" date="2007-07" db="EMBL/GenBank/DDBJ databases">
        <title>PCAP assembly of the Caenorhabditis remanei genome.</title>
        <authorList>
            <consortium name="The Caenorhabditis remanei Sequencing Consortium"/>
            <person name="Wilson R.K."/>
        </authorList>
    </citation>
    <scope>NUCLEOTIDE SEQUENCE [LARGE SCALE GENOMIC DNA]</scope>
    <source>
        <strain evidence="2">PB4641</strain>
    </source>
</reference>
<dbReference type="Pfam" id="PF07735">
    <property type="entry name" value="FBA_2"/>
    <property type="match status" value="1"/>
</dbReference>
<evidence type="ECO:0000313" key="3">
    <source>
        <dbReference type="Proteomes" id="UP000008281"/>
    </source>
</evidence>
<feature type="domain" description="Sdz-33 F-box" evidence="1">
    <location>
        <begin position="56"/>
        <end position="109"/>
    </location>
</feature>
<dbReference type="OMA" id="QHENAFK"/>
<gene>
    <name evidence="2" type="ORF">CRE_18718</name>
</gene>
<sequence length="241" mass="28687">MLTFYGIEISCEFLTELMDKIPLDKKLKIDAHIPSDFRHPNVSVLSRISLNTVRVFQALKFSGSHYKNGRWITLDDLKSVRNVHYVYLNSTIFNCNDINQFLHYWTNCDENMFEDMELQLDDSVEIDVDVLKNELITLQVVDETVETCFYIKVKNHHNRRFVLCRLQICKSKKAKFTVQEADDQQANKFEILELLEKKKNLEEKNEDSEISEESRRKIAMDIEELMRLIIKKNKNRYTFEF</sequence>
<dbReference type="Proteomes" id="UP000008281">
    <property type="component" value="Unassembled WGS sequence"/>
</dbReference>
<organism evidence="3">
    <name type="scientific">Caenorhabditis remanei</name>
    <name type="common">Caenorhabditis vulgaris</name>
    <dbReference type="NCBI Taxonomy" id="31234"/>
    <lineage>
        <taxon>Eukaryota</taxon>
        <taxon>Metazoa</taxon>
        <taxon>Ecdysozoa</taxon>
        <taxon>Nematoda</taxon>
        <taxon>Chromadorea</taxon>
        <taxon>Rhabditida</taxon>
        <taxon>Rhabditina</taxon>
        <taxon>Rhabditomorpha</taxon>
        <taxon>Rhabditoidea</taxon>
        <taxon>Rhabditidae</taxon>
        <taxon>Peloderinae</taxon>
        <taxon>Caenorhabditis</taxon>
    </lineage>
</organism>
<keyword evidence="3" id="KW-1185">Reference proteome</keyword>
<evidence type="ECO:0000313" key="2">
    <source>
        <dbReference type="EMBL" id="EFO99855.1"/>
    </source>
</evidence>